<protein>
    <submittedName>
        <fullName evidence="1">Uncharacterized protein</fullName>
    </submittedName>
</protein>
<organism evidence="1 2">
    <name type="scientific">Tahibacter amnicola</name>
    <dbReference type="NCBI Taxonomy" id="2976241"/>
    <lineage>
        <taxon>Bacteria</taxon>
        <taxon>Pseudomonadati</taxon>
        <taxon>Pseudomonadota</taxon>
        <taxon>Gammaproteobacteria</taxon>
        <taxon>Lysobacterales</taxon>
        <taxon>Rhodanobacteraceae</taxon>
        <taxon>Tahibacter</taxon>
    </lineage>
</organism>
<dbReference type="EMBL" id="CP104694">
    <property type="protein sequence ID" value="UXI67042.1"/>
    <property type="molecule type" value="Genomic_DNA"/>
</dbReference>
<proteinExistence type="predicted"/>
<sequence>MQSYCACLVVLRDRGRLEQWSVTLTLNGAFRCARVIFESAVAYEEYSALVRAAGEFLAESALASAVELWTRATAIADRCASLTTDDVDEAVAYFCGDISTERERSTALSLVTSIRV</sequence>
<accession>A0ABY6BBV2</accession>
<dbReference type="Proteomes" id="UP001064632">
    <property type="component" value="Chromosome"/>
</dbReference>
<evidence type="ECO:0000313" key="2">
    <source>
        <dbReference type="Proteomes" id="UP001064632"/>
    </source>
</evidence>
<name>A0ABY6BBV2_9GAMM</name>
<gene>
    <name evidence="1" type="ORF">N4264_20155</name>
</gene>
<keyword evidence="2" id="KW-1185">Reference proteome</keyword>
<reference evidence="1" key="1">
    <citation type="submission" date="2022-09" db="EMBL/GenBank/DDBJ databases">
        <title>Tahibacter sp. nov., isolated from a fresh water.</title>
        <authorList>
            <person name="Baek J.H."/>
            <person name="Lee J.K."/>
            <person name="Kim J.M."/>
            <person name="Jeon C.O."/>
        </authorList>
    </citation>
    <scope>NUCLEOTIDE SEQUENCE</scope>
    <source>
        <strain evidence="1">W38</strain>
    </source>
</reference>
<dbReference type="RefSeq" id="WP_261694018.1">
    <property type="nucleotide sequence ID" value="NZ_CP104694.1"/>
</dbReference>
<evidence type="ECO:0000313" key="1">
    <source>
        <dbReference type="EMBL" id="UXI67042.1"/>
    </source>
</evidence>